<keyword evidence="5" id="KW-0560">Oxidoreductase</keyword>
<evidence type="ECO:0000259" key="4">
    <source>
        <dbReference type="Pfam" id="PF01494"/>
    </source>
</evidence>
<keyword evidence="5" id="KW-0503">Monooxygenase</keyword>
<evidence type="ECO:0000256" key="3">
    <source>
        <dbReference type="ARBA" id="ARBA00022827"/>
    </source>
</evidence>
<proteinExistence type="predicted"/>
<dbReference type="EMBL" id="JAFMOF010000003">
    <property type="protein sequence ID" value="MBO0655216.1"/>
    <property type="molecule type" value="Genomic_DNA"/>
</dbReference>
<dbReference type="Gene3D" id="3.30.70.2450">
    <property type="match status" value="1"/>
</dbReference>
<dbReference type="Proteomes" id="UP000664781">
    <property type="component" value="Unassembled WGS sequence"/>
</dbReference>
<dbReference type="NCBIfam" id="NF004832">
    <property type="entry name" value="PRK06184.1"/>
    <property type="match status" value="1"/>
</dbReference>
<dbReference type="Gene3D" id="3.40.30.120">
    <property type="match status" value="1"/>
</dbReference>
<dbReference type="GO" id="GO:0016709">
    <property type="term" value="F:oxidoreductase activity, acting on paired donors, with incorporation or reduction of molecular oxygen, NAD(P)H as one donor, and incorporation of one atom of oxygen"/>
    <property type="evidence" value="ECO:0007669"/>
    <property type="project" value="UniProtKB-ARBA"/>
</dbReference>
<feature type="domain" description="FAD-binding" evidence="4">
    <location>
        <begin position="22"/>
        <end position="362"/>
    </location>
</feature>
<dbReference type="PRINTS" id="PR00420">
    <property type="entry name" value="RNGMNOXGNASE"/>
</dbReference>
<evidence type="ECO:0000313" key="5">
    <source>
        <dbReference type="EMBL" id="MBO0655216.1"/>
    </source>
</evidence>
<dbReference type="InterPro" id="IPR036188">
    <property type="entry name" value="FAD/NAD-bd_sf"/>
</dbReference>
<organism evidence="5 6">
    <name type="scientific">Streptomyces triculaminicus</name>
    <dbReference type="NCBI Taxonomy" id="2816232"/>
    <lineage>
        <taxon>Bacteria</taxon>
        <taxon>Bacillati</taxon>
        <taxon>Actinomycetota</taxon>
        <taxon>Actinomycetes</taxon>
        <taxon>Kitasatosporales</taxon>
        <taxon>Streptomycetaceae</taxon>
        <taxon>Streptomyces</taxon>
    </lineage>
</organism>
<keyword evidence="6" id="KW-1185">Reference proteome</keyword>
<dbReference type="Gene3D" id="3.50.50.60">
    <property type="entry name" value="FAD/NAD(P)-binding domain"/>
    <property type="match status" value="1"/>
</dbReference>
<name>A0A939FMZ7_9ACTN</name>
<accession>A0A939FMZ7</accession>
<comment type="cofactor">
    <cofactor evidence="1">
        <name>FAD</name>
        <dbReference type="ChEBI" id="CHEBI:57692"/>
    </cofactor>
</comment>
<dbReference type="PANTHER" id="PTHR43004">
    <property type="entry name" value="TRK SYSTEM POTASSIUM UPTAKE PROTEIN"/>
    <property type="match status" value="1"/>
</dbReference>
<evidence type="ECO:0000256" key="1">
    <source>
        <dbReference type="ARBA" id="ARBA00001974"/>
    </source>
</evidence>
<reference evidence="5" key="1">
    <citation type="submission" date="2021-03" db="EMBL/GenBank/DDBJ databases">
        <title>Streptomyces strains.</title>
        <authorList>
            <person name="Lund M.B."/>
            <person name="Toerring T."/>
        </authorList>
    </citation>
    <scope>NUCLEOTIDE SEQUENCE</scope>
    <source>
        <strain evidence="5">JCM 4242</strain>
    </source>
</reference>
<dbReference type="InterPro" id="IPR002938">
    <property type="entry name" value="FAD-bd"/>
</dbReference>
<sequence>MSPHEPIDELTGVRADASADARTDVLVVGAGPTGLTLACTLARAGAAVRIIDKSPAFHRTSRGKGLNQRSRELFHDLGVEERAAAFGVERIALRKYRGGVAVADSVPFADRVATPDVPYAGGLLIPQWRTEQVLRDRLAEYGVEVELGCELPGFTQDGDGVVATLADGRRVTAAYLAGCDGGRSPVRKALGVGFEGETDAEECMVIGDVRADGLDPAYWHQWFDENAAIMLCPFKGTSHWQLQGAPERDAEGRPLPPSLESFQRLFDQCARMPGVRLSDPTWFSTYRINVRMADRFRVGRVFLAGDAAHVHSIAGGLGMNTGIQDAFNLGWKLALVVRGLAGAGLLDTYEEERLPVAAWTLDVTNERLRAVLEGVREAGVGTEVGLTDDVTTLGVGYGWGGLAWGGPKAGERAPDAPCRDAATGEDIRLFDVFAGPEFTLLGVGPDSAEALAEAEEKCAGLLTTRLVDDHEGHVRRGYDMDGDGLVLVRPDNHVALSAGVDRGAEVVDRLLRLGR</sequence>
<evidence type="ECO:0000313" key="6">
    <source>
        <dbReference type="Proteomes" id="UP000664781"/>
    </source>
</evidence>
<dbReference type="InterPro" id="IPR050641">
    <property type="entry name" value="RIFMO-like"/>
</dbReference>
<dbReference type="Pfam" id="PF21274">
    <property type="entry name" value="Rng_hyd_C"/>
    <property type="match status" value="1"/>
</dbReference>
<dbReference type="AlphaFoldDB" id="A0A939FMZ7"/>
<gene>
    <name evidence="5" type="ORF">J1792_21250</name>
</gene>
<protein>
    <submittedName>
        <fullName evidence="5">FAD-dependent monooxygenase</fullName>
    </submittedName>
</protein>
<dbReference type="GO" id="GO:0071949">
    <property type="term" value="F:FAD binding"/>
    <property type="evidence" value="ECO:0007669"/>
    <property type="project" value="InterPro"/>
</dbReference>
<keyword evidence="2" id="KW-0285">Flavoprotein</keyword>
<dbReference type="PANTHER" id="PTHR43004:SF19">
    <property type="entry name" value="BINDING MONOOXYGENASE, PUTATIVE (JCVI)-RELATED"/>
    <property type="match status" value="1"/>
</dbReference>
<dbReference type="Pfam" id="PF01494">
    <property type="entry name" value="FAD_binding_3"/>
    <property type="match status" value="1"/>
</dbReference>
<dbReference type="SUPFAM" id="SSF51905">
    <property type="entry name" value="FAD/NAD(P)-binding domain"/>
    <property type="match status" value="1"/>
</dbReference>
<comment type="caution">
    <text evidence="5">The sequence shown here is derived from an EMBL/GenBank/DDBJ whole genome shotgun (WGS) entry which is preliminary data.</text>
</comment>
<keyword evidence="3" id="KW-0274">FAD</keyword>
<evidence type="ECO:0000256" key="2">
    <source>
        <dbReference type="ARBA" id="ARBA00022630"/>
    </source>
</evidence>